<dbReference type="PANTHER" id="PTHR10668">
    <property type="entry name" value="PHYTOENE DEHYDROGENASE"/>
    <property type="match status" value="1"/>
</dbReference>
<comment type="function">
    <text evidence="1">Probable oxidoreductase that may play a role as regulator of mitochondrial function.</text>
</comment>
<organism evidence="5 6">
    <name type="scientific">Ferrithrix thermotolerans DSM 19514</name>
    <dbReference type="NCBI Taxonomy" id="1121881"/>
    <lineage>
        <taxon>Bacteria</taxon>
        <taxon>Bacillati</taxon>
        <taxon>Actinomycetota</taxon>
        <taxon>Acidimicrobiia</taxon>
        <taxon>Acidimicrobiales</taxon>
        <taxon>Acidimicrobiaceae</taxon>
        <taxon>Ferrithrix</taxon>
    </lineage>
</organism>
<dbReference type="Proteomes" id="UP000184295">
    <property type="component" value="Unassembled WGS sequence"/>
</dbReference>
<dbReference type="PANTHER" id="PTHR10668:SF103">
    <property type="entry name" value="PYRIDINE NUCLEOTIDE-DISULFIDE OXIDOREDUCTASE DOMAIN-CONTAINING PROTEIN 2"/>
    <property type="match status" value="1"/>
</dbReference>
<dbReference type="AlphaFoldDB" id="A0A1M4UK56"/>
<dbReference type="GO" id="GO:0016491">
    <property type="term" value="F:oxidoreductase activity"/>
    <property type="evidence" value="ECO:0007669"/>
    <property type="project" value="InterPro"/>
</dbReference>
<evidence type="ECO:0000256" key="3">
    <source>
        <dbReference type="ARBA" id="ARBA00040298"/>
    </source>
</evidence>
<evidence type="ECO:0000256" key="1">
    <source>
        <dbReference type="ARBA" id="ARBA00037217"/>
    </source>
</evidence>
<name>A0A1M4UK56_9ACTN</name>
<comment type="subunit">
    <text evidence="2">Interacts with COX5B; this interaction may contribute to localize PYROXD2 to the inner face of the inner mitochondrial membrane.</text>
</comment>
<proteinExistence type="predicted"/>
<dbReference type="OrthoDB" id="9774675at2"/>
<sequence>MEDVLVIGAGHNGLIAACYLAMSGRQVTVLEALDRPGGGSRTEERIPGYRFNLHSAAHNIINMTSIPSELGLRDAGLTYMEMDPFSVAVRETGEIVRFYRSIEKTVDSIAQVDIAEAHAYKEFMDRALPYIELILPAMRGGTQLKDLYRVIKSINQLRRSSLAESIYDLSLPYESLLTKYLRSDLTRGPIAAFAAHGGIGPSVSGGAIFALWQAAYHRFGQWHAIGGSQALIDALVLRLKTLGGTLRCSARVAAIERDSSQVRGVVLETGEKIYARTVVTAIDPKTALLELLKPSLSGKSGAELSGVQRGNVVQSLLHIAVDRLPQYREGRVEDWNGLQSYVDSLSDLTQAWKEAEAGYMPSKLPLYIFTPSALDPSLAPSHHHTIYLACPAAPYIVRDGWHGQKQQFIERAISTIESRAPGFSDTIVDVNTYLPEEMYIDGLWPGAHPMHIDISPSQLGIFRPTRTLGQHRTPISGLYISGAGTAPTGGIAGTPGKMAALAVLRDSKKR</sequence>
<protein>
    <recommendedName>
        <fullName evidence="3">Pyridine nucleotide-disulfide oxidoreductase domain-containing protein 2</fullName>
    </recommendedName>
</protein>
<dbReference type="InterPro" id="IPR002937">
    <property type="entry name" value="Amino_oxidase"/>
</dbReference>
<dbReference type="EMBL" id="FQUL01000011">
    <property type="protein sequence ID" value="SHE57162.1"/>
    <property type="molecule type" value="Genomic_DNA"/>
</dbReference>
<feature type="domain" description="Amine oxidase" evidence="4">
    <location>
        <begin position="13"/>
        <end position="302"/>
    </location>
</feature>
<evidence type="ECO:0000256" key="2">
    <source>
        <dbReference type="ARBA" id="ARBA00038825"/>
    </source>
</evidence>
<dbReference type="SUPFAM" id="SSF51905">
    <property type="entry name" value="FAD/NAD(P)-binding domain"/>
    <property type="match status" value="1"/>
</dbReference>
<evidence type="ECO:0000313" key="6">
    <source>
        <dbReference type="Proteomes" id="UP000184295"/>
    </source>
</evidence>
<dbReference type="RefSeq" id="WP_072789470.1">
    <property type="nucleotide sequence ID" value="NZ_FQUL01000011.1"/>
</dbReference>
<evidence type="ECO:0000259" key="4">
    <source>
        <dbReference type="Pfam" id="PF01593"/>
    </source>
</evidence>
<dbReference type="GO" id="GO:0005829">
    <property type="term" value="C:cytosol"/>
    <property type="evidence" value="ECO:0007669"/>
    <property type="project" value="TreeGrafter"/>
</dbReference>
<accession>A0A1M4UK56</accession>
<dbReference type="Pfam" id="PF01593">
    <property type="entry name" value="Amino_oxidase"/>
    <property type="match status" value="1"/>
</dbReference>
<dbReference type="Gene3D" id="3.50.50.60">
    <property type="entry name" value="FAD/NAD(P)-binding domain"/>
    <property type="match status" value="2"/>
</dbReference>
<reference evidence="6" key="1">
    <citation type="submission" date="2016-11" db="EMBL/GenBank/DDBJ databases">
        <authorList>
            <person name="Varghese N."/>
            <person name="Submissions S."/>
        </authorList>
    </citation>
    <scope>NUCLEOTIDE SEQUENCE [LARGE SCALE GENOMIC DNA]</scope>
    <source>
        <strain evidence="6">DSM 19514</strain>
    </source>
</reference>
<gene>
    <name evidence="5" type="ORF">SAMN02745225_00999</name>
</gene>
<evidence type="ECO:0000313" key="5">
    <source>
        <dbReference type="EMBL" id="SHE57162.1"/>
    </source>
</evidence>
<dbReference type="STRING" id="1121881.SAMN02745225_00999"/>
<dbReference type="InterPro" id="IPR036188">
    <property type="entry name" value="FAD/NAD-bd_sf"/>
</dbReference>
<keyword evidence="6" id="KW-1185">Reference proteome</keyword>